<dbReference type="Proteomes" id="UP000290092">
    <property type="component" value="Unassembled WGS sequence"/>
</dbReference>
<name>A0AAX2AHD6_9BACT</name>
<feature type="domain" description="ABM" evidence="1">
    <location>
        <begin position="4"/>
        <end position="93"/>
    </location>
</feature>
<dbReference type="GO" id="GO:0004497">
    <property type="term" value="F:monooxygenase activity"/>
    <property type="evidence" value="ECO:0007669"/>
    <property type="project" value="UniProtKB-KW"/>
</dbReference>
<evidence type="ECO:0000313" key="3">
    <source>
        <dbReference type="Proteomes" id="UP000290092"/>
    </source>
</evidence>
<dbReference type="RefSeq" id="WP_114841777.1">
    <property type="nucleotide sequence ID" value="NZ_CP031219.1"/>
</dbReference>
<dbReference type="EMBL" id="NXID01000049">
    <property type="protein sequence ID" value="RXK14866.1"/>
    <property type="molecule type" value="Genomic_DNA"/>
</dbReference>
<comment type="caution">
    <text evidence="2">The sequence shown here is derived from an EMBL/GenBank/DDBJ whole genome shotgun (WGS) entry which is preliminary data.</text>
</comment>
<keyword evidence="3" id="KW-1185">Reference proteome</keyword>
<organism evidence="2 3">
    <name type="scientific">Malaciobacter mytili LMG 24559</name>
    <dbReference type="NCBI Taxonomy" id="1032238"/>
    <lineage>
        <taxon>Bacteria</taxon>
        <taxon>Pseudomonadati</taxon>
        <taxon>Campylobacterota</taxon>
        <taxon>Epsilonproteobacteria</taxon>
        <taxon>Campylobacterales</taxon>
        <taxon>Arcobacteraceae</taxon>
        <taxon>Malaciobacter</taxon>
    </lineage>
</organism>
<dbReference type="InterPro" id="IPR011008">
    <property type="entry name" value="Dimeric_a/b-barrel"/>
</dbReference>
<keyword evidence="2" id="KW-0560">Oxidoreductase</keyword>
<dbReference type="InterPro" id="IPR007138">
    <property type="entry name" value="ABM_dom"/>
</dbReference>
<dbReference type="PANTHER" id="PTHR33336:SF3">
    <property type="entry name" value="ABM DOMAIN-CONTAINING PROTEIN"/>
    <property type="match status" value="1"/>
</dbReference>
<evidence type="ECO:0000313" key="2">
    <source>
        <dbReference type="EMBL" id="RXK14866.1"/>
    </source>
</evidence>
<dbReference type="KEGG" id="amyt:AMYT_1339"/>
<dbReference type="Gene3D" id="3.30.70.100">
    <property type="match status" value="1"/>
</dbReference>
<gene>
    <name evidence="2" type="ORF">CP985_11520</name>
</gene>
<evidence type="ECO:0000259" key="1">
    <source>
        <dbReference type="PROSITE" id="PS51725"/>
    </source>
</evidence>
<dbReference type="PROSITE" id="PS51725">
    <property type="entry name" value="ABM"/>
    <property type="match status" value="1"/>
</dbReference>
<dbReference type="SUPFAM" id="SSF54909">
    <property type="entry name" value="Dimeric alpha+beta barrel"/>
    <property type="match status" value="1"/>
</dbReference>
<keyword evidence="2" id="KW-0503">Monooxygenase</keyword>
<dbReference type="Pfam" id="PF03992">
    <property type="entry name" value="ABM"/>
    <property type="match status" value="1"/>
</dbReference>
<reference evidence="2 3" key="1">
    <citation type="submission" date="2017-09" db="EMBL/GenBank/DDBJ databases">
        <title>Genomics of the genus Arcobacter.</title>
        <authorList>
            <person name="Perez-Cataluna A."/>
            <person name="Figueras M.J."/>
            <person name="Salas-Masso N."/>
        </authorList>
    </citation>
    <scope>NUCLEOTIDE SEQUENCE [LARGE SCALE GENOMIC DNA]</scope>
    <source>
        <strain evidence="2 3">CECT 7386</strain>
    </source>
</reference>
<protein>
    <submittedName>
        <fullName evidence="2">Antibiotic biosynthesis monooxygenase</fullName>
    </submittedName>
</protein>
<dbReference type="PANTHER" id="PTHR33336">
    <property type="entry name" value="QUINOL MONOOXYGENASE YGIN-RELATED"/>
    <property type="match status" value="1"/>
</dbReference>
<dbReference type="InterPro" id="IPR050744">
    <property type="entry name" value="AI-2_Isomerase_LsrG"/>
</dbReference>
<accession>A0AAX2AHD6</accession>
<sequence>MKNVVIVANIKIKPEFKEEVYNELIKLYKNTHKNDKGCIYYELHKNLIDENSYTFIETWENQDFLTEHENKSHFKEFLVNIENKLESVEINKLEKLSI</sequence>
<proteinExistence type="predicted"/>
<dbReference type="AlphaFoldDB" id="A0AAX2AHD6"/>